<proteinExistence type="predicted"/>
<organism evidence="1 2">
    <name type="scientific">Pseudooceanicola marinus</name>
    <dbReference type="NCBI Taxonomy" id="396013"/>
    <lineage>
        <taxon>Bacteria</taxon>
        <taxon>Pseudomonadati</taxon>
        <taxon>Pseudomonadota</taxon>
        <taxon>Alphaproteobacteria</taxon>
        <taxon>Rhodobacterales</taxon>
        <taxon>Paracoccaceae</taxon>
        <taxon>Pseudooceanicola</taxon>
    </lineage>
</organism>
<dbReference type="InterPro" id="IPR012690">
    <property type="entry name" value="HpcG"/>
</dbReference>
<dbReference type="GO" id="GO:0005737">
    <property type="term" value="C:cytoplasm"/>
    <property type="evidence" value="ECO:0007669"/>
    <property type="project" value="TreeGrafter"/>
</dbReference>
<dbReference type="InterPro" id="IPR036663">
    <property type="entry name" value="Fumarylacetoacetase_C_sf"/>
</dbReference>
<reference evidence="1 2" key="1">
    <citation type="submission" date="2017-03" db="EMBL/GenBank/DDBJ databases">
        <authorList>
            <person name="Afonso C.L."/>
            <person name="Miller P.J."/>
            <person name="Scott M.A."/>
            <person name="Spackman E."/>
            <person name="Goraichik I."/>
            <person name="Dimitrov K.M."/>
            <person name="Suarez D.L."/>
            <person name="Swayne D.E."/>
        </authorList>
    </citation>
    <scope>NUCLEOTIDE SEQUENCE [LARGE SCALE GENOMIC DNA]</scope>
    <source>
        <strain evidence="1 2">CECT 7751</strain>
    </source>
</reference>
<dbReference type="AlphaFoldDB" id="A0A1X6Z5E9"/>
<keyword evidence="1" id="KW-0456">Lyase</keyword>
<dbReference type="EMBL" id="FWFN01000003">
    <property type="protein sequence ID" value="SLN40583.1"/>
    <property type="molecule type" value="Genomic_DNA"/>
</dbReference>
<dbReference type="InterPro" id="IPR050772">
    <property type="entry name" value="Hydratase-Decarb/MhpD_sf"/>
</dbReference>
<keyword evidence="2" id="KW-1185">Reference proteome</keyword>
<dbReference type="Proteomes" id="UP000193963">
    <property type="component" value="Unassembled WGS sequence"/>
</dbReference>
<sequence length="270" mass="29075">MLDSELISDIARQLDAAEQDASQIGQLSLAHPDMQMADSYAIQNAWLQIKLNRGLTVRGHKIGLTSRAMQQAVGIDEPDYGFLTNDMFLDDAAQIDTARLIEPRIEAELAFIMAEDLSGPDCTLHDVLEATAYVTPALELLDARIQRSDPANGRRRTVLDTVADNAANSAIICGGLMVRPMDIDLRRASVIALRNGIVEETGVAAGVLNHPANGIAWLANRLAPWGVSLKKGQVILSGSFIRPIDARAGDTFTADYGPLGTVSCHFSARA</sequence>
<protein>
    <submittedName>
        <fullName evidence="1">2-hydroxyhexa-2,4-dienoate hydratase</fullName>
        <ecNumber evidence="1">4.2.1.132</ecNumber>
    </submittedName>
</protein>
<dbReference type="GO" id="GO:0034856">
    <property type="term" value="F:2-hydroxyhexa-2,4-dienoate hydratase activity"/>
    <property type="evidence" value="ECO:0007669"/>
    <property type="project" value="UniProtKB-EC"/>
</dbReference>
<accession>A0A1X6Z5E9</accession>
<dbReference type="Gene3D" id="3.90.850.10">
    <property type="entry name" value="Fumarylacetoacetase-like, C-terminal domain"/>
    <property type="match status" value="1"/>
</dbReference>
<dbReference type="GO" id="GO:0008684">
    <property type="term" value="F:2-oxopent-4-enoate hydratase activity"/>
    <property type="evidence" value="ECO:0007669"/>
    <property type="project" value="TreeGrafter"/>
</dbReference>
<dbReference type="PANTHER" id="PTHR30143:SF0">
    <property type="entry name" value="2-KETO-4-PENTENOATE HYDRATASE"/>
    <property type="match status" value="1"/>
</dbReference>
<evidence type="ECO:0000313" key="2">
    <source>
        <dbReference type="Proteomes" id="UP000193963"/>
    </source>
</evidence>
<dbReference type="GO" id="GO:0018817">
    <property type="term" value="F:2-oxo-hept-3-ene-1,7-dioate hydratase activity"/>
    <property type="evidence" value="ECO:0007669"/>
    <property type="project" value="InterPro"/>
</dbReference>
<dbReference type="PANTHER" id="PTHR30143">
    <property type="entry name" value="ACID HYDRATASE"/>
    <property type="match status" value="1"/>
</dbReference>
<gene>
    <name evidence="1" type="primary">tesE</name>
    <name evidence="1" type="ORF">PSM7751_01860</name>
</gene>
<evidence type="ECO:0000313" key="1">
    <source>
        <dbReference type="EMBL" id="SLN40583.1"/>
    </source>
</evidence>
<dbReference type="EC" id="4.2.1.132" evidence="1"/>
<dbReference type="OrthoDB" id="9792137at2"/>
<dbReference type="SUPFAM" id="SSF56529">
    <property type="entry name" value="FAH"/>
    <property type="match status" value="1"/>
</dbReference>
<dbReference type="RefSeq" id="WP_085887714.1">
    <property type="nucleotide sequence ID" value="NZ_FWFN01000003.1"/>
</dbReference>
<dbReference type="NCBIfam" id="TIGR02312">
    <property type="entry name" value="HpaH"/>
    <property type="match status" value="1"/>
</dbReference>
<name>A0A1X6Z5E9_9RHOB</name>